<evidence type="ECO:0000256" key="4">
    <source>
        <dbReference type="ARBA" id="ARBA00022786"/>
    </source>
</evidence>
<feature type="region of interest" description="Disordered" evidence="6">
    <location>
        <begin position="1"/>
        <end position="217"/>
    </location>
</feature>
<feature type="region of interest" description="Disordered" evidence="6">
    <location>
        <begin position="237"/>
        <end position="501"/>
    </location>
</feature>
<dbReference type="GO" id="GO:0016926">
    <property type="term" value="P:protein desumoylation"/>
    <property type="evidence" value="ECO:0007669"/>
    <property type="project" value="TreeGrafter"/>
</dbReference>
<feature type="compositionally biased region" description="Polar residues" evidence="6">
    <location>
        <begin position="771"/>
        <end position="780"/>
    </location>
</feature>
<feature type="compositionally biased region" description="Basic and acidic residues" evidence="6">
    <location>
        <begin position="11"/>
        <end position="28"/>
    </location>
</feature>
<comment type="caution">
    <text evidence="8">The sequence shown here is derived from an EMBL/GenBank/DDBJ whole genome shotgun (WGS) entry which is preliminary data.</text>
</comment>
<feature type="non-terminal residue" evidence="8">
    <location>
        <position position="1509"/>
    </location>
</feature>
<feature type="compositionally biased region" description="Basic and acidic residues" evidence="6">
    <location>
        <begin position="246"/>
        <end position="264"/>
    </location>
</feature>
<dbReference type="Pfam" id="PF02902">
    <property type="entry name" value="Peptidase_C48"/>
    <property type="match status" value="1"/>
</dbReference>
<dbReference type="InterPro" id="IPR003653">
    <property type="entry name" value="Peptidase_C48_C"/>
</dbReference>
<feature type="domain" description="Ubiquitin-like protease family profile" evidence="7">
    <location>
        <begin position="888"/>
        <end position="1161"/>
    </location>
</feature>
<name>A0A3E2HJA3_SCYLI</name>
<evidence type="ECO:0000313" key="9">
    <source>
        <dbReference type="Proteomes" id="UP000258309"/>
    </source>
</evidence>
<feature type="compositionally biased region" description="Polar residues" evidence="6">
    <location>
        <begin position="581"/>
        <end position="591"/>
    </location>
</feature>
<dbReference type="InterPro" id="IPR051947">
    <property type="entry name" value="Sentrin-specific_protease"/>
</dbReference>
<feature type="compositionally biased region" description="Basic and acidic residues" evidence="6">
    <location>
        <begin position="828"/>
        <end position="845"/>
    </location>
</feature>
<accession>A0A3E2HJA3</accession>
<dbReference type="PANTHER" id="PTHR46896">
    <property type="entry name" value="SENTRIN-SPECIFIC PROTEASE"/>
    <property type="match status" value="1"/>
</dbReference>
<feature type="compositionally biased region" description="Polar residues" evidence="6">
    <location>
        <begin position="1449"/>
        <end position="1475"/>
    </location>
</feature>
<feature type="compositionally biased region" description="Basic and acidic residues" evidence="6">
    <location>
        <begin position="59"/>
        <end position="70"/>
    </location>
</feature>
<dbReference type="Proteomes" id="UP000258309">
    <property type="component" value="Unassembled WGS sequence"/>
</dbReference>
<dbReference type="GO" id="GO:0006508">
    <property type="term" value="P:proteolysis"/>
    <property type="evidence" value="ECO:0007669"/>
    <property type="project" value="UniProtKB-KW"/>
</dbReference>
<keyword evidence="9" id="KW-1185">Reference proteome</keyword>
<dbReference type="InterPro" id="IPR038765">
    <property type="entry name" value="Papain-like_cys_pep_sf"/>
</dbReference>
<dbReference type="PANTHER" id="PTHR46896:SF3">
    <property type="entry name" value="FI06413P-RELATED"/>
    <property type="match status" value="1"/>
</dbReference>
<feature type="compositionally biased region" description="Basic and acidic residues" evidence="6">
    <location>
        <begin position="335"/>
        <end position="348"/>
    </location>
</feature>
<evidence type="ECO:0000256" key="5">
    <source>
        <dbReference type="ARBA" id="ARBA00022801"/>
    </source>
</evidence>
<feature type="compositionally biased region" description="Basic and acidic residues" evidence="6">
    <location>
        <begin position="292"/>
        <end position="309"/>
    </location>
</feature>
<dbReference type="Gene3D" id="3.40.395.10">
    <property type="entry name" value="Adenoviral Proteinase, Chain A"/>
    <property type="match status" value="1"/>
</dbReference>
<feature type="compositionally biased region" description="Basic and acidic residues" evidence="6">
    <location>
        <begin position="1220"/>
        <end position="1240"/>
    </location>
</feature>
<organism evidence="8 9">
    <name type="scientific">Scytalidium lignicola</name>
    <name type="common">Hyphomycete</name>
    <dbReference type="NCBI Taxonomy" id="5539"/>
    <lineage>
        <taxon>Eukaryota</taxon>
        <taxon>Fungi</taxon>
        <taxon>Dikarya</taxon>
        <taxon>Ascomycota</taxon>
        <taxon>Pezizomycotina</taxon>
        <taxon>Leotiomycetes</taxon>
        <taxon>Leotiomycetes incertae sedis</taxon>
        <taxon>Scytalidium</taxon>
    </lineage>
</organism>
<feature type="compositionally biased region" description="Basic and acidic residues" evidence="6">
    <location>
        <begin position="1038"/>
        <end position="1052"/>
    </location>
</feature>
<comment type="similarity">
    <text evidence="1">Belongs to the peptidase C48 family.</text>
</comment>
<feature type="region of interest" description="Disordered" evidence="6">
    <location>
        <begin position="1220"/>
        <end position="1490"/>
    </location>
</feature>
<dbReference type="EMBL" id="NCSJ02000035">
    <property type="protein sequence ID" value="RFU33489.1"/>
    <property type="molecule type" value="Genomic_DNA"/>
</dbReference>
<dbReference type="STRING" id="5539.A0A3E2HJA3"/>
<sequence length="1509" mass="170563">MVEQRFGKRAAVGDELRELHTSRTDGHRQLIRKPGYTKGKKRRNPFLNPLFNKGSPRHRVGEAESSEPKKLTNQKRSRTPSCLNIKRFPSFCKDSRTPHKELSRDDRSVNEESSETIRRRARSSSPLDRNALSGLNRNQNAMSGRSLGKRKRQESIREMICFDDTPDTSSSPSGASDKIEEGVGPNVSPSPYRPQGYYRNRSASSSGYPPLTSLKLKGNDGEVVSAKRLKLNSEVRIKQHSSQIENLDRAKEASPHNDAHETKNSGETNGVAPEKKPWPALERYKSTTNWPKLERLRSSPKVLSKEKKMAPGIGGFKPKNTLNRDDQPSGVQRKTPFDLHDGYPKRAELPPSQEQKIVGPAKETPRSSRFIIEIPEYSPKADEVHTSRLTKKTNHAAHNETGNSMEKKYYTVNDSPLQSPKHSKSRDTGRMSKQKNQSPEPQNIKNRLENSVINSSKTNRRLQKSNDQVIDDTNEDSLQGLRPTKPSQNHKQSRRLVSPPKVSKYFLESHLINSLETDDSIPNQNGVNTVEGKHSLKDDCQSPATCRRENHESEDELLYSEPKVNVHRPNKVPSKDGKTIVSKSSQKSPSLETRGDIQATQFGSSSRPVKSTRRPKPTKYKILQLFSSTYRWVSLSDTPWTLVLDPETQALILRNPNCADHKDLVLRVQSLLRIKASLGDGKLVIHKSKDRTFYQSSDIYLELDNSEESAELIEALRLLSDTVGHSNLSKSEMDRIFNHKQVAAAKCSARADDDKIKPTIKSETKHARTGNLDTQGSSSPIDRVDDNRSNRPKRITLAGAMKAASPNSSPRLPKSKSIPGDDFYGNSKLREEHHYDIRPSTRSMDKSSQGAVNAGRSPSPKRWTKMNPNWTENWHSSIVYPREGKNKTSVDKEDIERLDEGEFLNDNLIAFYMRWLQHNLESVNPVLAKRIYFHNSFFYKTLTQSAKRNIDYRAVERWTARVDLLSYDYIIVPVNEAAHWYVAIICNAPKLLLQEKDGASLKYAETNGEEKATTILTKQDQSNSPDADVHVGIQEMSLQDKDRDKLEEKQDVADATTSQTQPLSKTSVTSSPSARLGKKKSSVTVRKVDPSQPRIVTLDSLGLKHSPTCINLKEYLVAEAKSKKALDISISGPIGFTATNIPQQDNYCDCGLYVLGYIEKFLEDPDQFMRHIMQKETGIDITWLKASDMRNHIRDILFSLQNEQIEESRNKEAEKLRAKRIQKYEGKSKRDSPEKAKDQASTESASKSTTPEEPKSKDSSPRVQNEERSRLSAEIPKTPNRAASPNIREVSDTVKIPQNQESSSKSENEQYKTAQSGPDVAEVSESPAKEIHESHGGVERSRKRSVSLSSSKELSERRKRKRVRERQSISQDSPLQLIPSIESVDGEEDLSARLIREEQEDDEIIFSKQQHSVKPVKVQKRKRRDVIDLLDDDEPHRRKRLGSDDSPKKQPTSPLDWRNVQSLPSSPISSTATPRSSRRQKQAADLESYTPAIRDGLDWGLIGAHKRRH</sequence>
<feature type="compositionally biased region" description="Basic and acidic residues" evidence="6">
    <location>
        <begin position="749"/>
        <end position="766"/>
    </location>
</feature>
<dbReference type="OrthoDB" id="442460at2759"/>
<feature type="compositionally biased region" description="Basic and acidic residues" evidence="6">
    <location>
        <begin position="1250"/>
        <end position="1271"/>
    </location>
</feature>
<feature type="compositionally biased region" description="Polar residues" evidence="6">
    <location>
        <begin position="598"/>
        <end position="609"/>
    </location>
</feature>
<reference evidence="8 9" key="1">
    <citation type="submission" date="2018-05" db="EMBL/GenBank/DDBJ databases">
        <title>Draft genome sequence of Scytalidium lignicola DSM 105466, a ubiquitous saprotrophic fungus.</title>
        <authorList>
            <person name="Buettner E."/>
            <person name="Gebauer A.M."/>
            <person name="Hofrichter M."/>
            <person name="Liers C."/>
            <person name="Kellner H."/>
        </authorList>
    </citation>
    <scope>NUCLEOTIDE SEQUENCE [LARGE SCALE GENOMIC DNA]</scope>
    <source>
        <strain evidence="8 9">DSM 105466</strain>
    </source>
</reference>
<dbReference type="GO" id="GO:0070139">
    <property type="term" value="F:SUMO-specific endopeptidase activity"/>
    <property type="evidence" value="ECO:0007669"/>
    <property type="project" value="TreeGrafter"/>
</dbReference>
<dbReference type="PROSITE" id="PS50600">
    <property type="entry name" value="ULP_PROTEASE"/>
    <property type="match status" value="1"/>
</dbReference>
<dbReference type="GO" id="GO:0005737">
    <property type="term" value="C:cytoplasm"/>
    <property type="evidence" value="ECO:0007669"/>
    <property type="project" value="TreeGrafter"/>
</dbReference>
<feature type="compositionally biased region" description="Polar residues" evidence="6">
    <location>
        <begin position="517"/>
        <end position="528"/>
    </location>
</feature>
<feature type="compositionally biased region" description="Basic and acidic residues" evidence="6">
    <location>
        <begin position="1327"/>
        <end position="1340"/>
    </location>
</feature>
<feature type="compositionally biased region" description="Basic and acidic residues" evidence="6">
    <location>
        <begin position="273"/>
        <end position="285"/>
    </location>
</feature>
<keyword evidence="4" id="KW-0833">Ubl conjugation pathway</keyword>
<keyword evidence="3" id="KW-0645">Protease</keyword>
<evidence type="ECO:0000256" key="6">
    <source>
        <dbReference type="SAM" id="MobiDB-lite"/>
    </source>
</evidence>
<protein>
    <recommendedName>
        <fullName evidence="7">Ubiquitin-like protease family profile domain-containing protein</fullName>
    </recommendedName>
</protein>
<feature type="compositionally biased region" description="Basic and acidic residues" evidence="6">
    <location>
        <begin position="93"/>
        <end position="118"/>
    </location>
</feature>
<evidence type="ECO:0000313" key="8">
    <source>
        <dbReference type="EMBL" id="RFU33489.1"/>
    </source>
</evidence>
<evidence type="ECO:0000256" key="1">
    <source>
        <dbReference type="ARBA" id="ARBA00005234"/>
    </source>
</evidence>
<feature type="compositionally biased region" description="Basic and acidic residues" evidence="6">
    <location>
        <begin position="531"/>
        <end position="551"/>
    </location>
</feature>
<feature type="region of interest" description="Disordered" evidence="6">
    <location>
        <begin position="748"/>
        <end position="867"/>
    </location>
</feature>
<evidence type="ECO:0000256" key="2">
    <source>
        <dbReference type="ARBA" id="ARBA00022553"/>
    </source>
</evidence>
<evidence type="ECO:0000259" key="7">
    <source>
        <dbReference type="PROSITE" id="PS50600"/>
    </source>
</evidence>
<gene>
    <name evidence="8" type="ORF">B7463_g2879</name>
</gene>
<dbReference type="GO" id="GO:0005634">
    <property type="term" value="C:nucleus"/>
    <property type="evidence" value="ECO:0007669"/>
    <property type="project" value="TreeGrafter"/>
</dbReference>
<feature type="compositionally biased region" description="Polar residues" evidence="6">
    <location>
        <begin position="123"/>
        <end position="143"/>
    </location>
</feature>
<proteinExistence type="inferred from homology"/>
<feature type="region of interest" description="Disordered" evidence="6">
    <location>
        <begin position="1037"/>
        <end position="1088"/>
    </location>
</feature>
<keyword evidence="2" id="KW-0597">Phosphoprotein</keyword>
<feature type="region of interest" description="Disordered" evidence="6">
    <location>
        <begin position="517"/>
        <end position="616"/>
    </location>
</feature>
<dbReference type="SUPFAM" id="SSF54001">
    <property type="entry name" value="Cysteine proteinases"/>
    <property type="match status" value="1"/>
</dbReference>
<keyword evidence="5" id="KW-0378">Hydrolase</keyword>
<feature type="compositionally biased region" description="Polar residues" evidence="6">
    <location>
        <begin position="434"/>
        <end position="457"/>
    </location>
</feature>
<evidence type="ECO:0000256" key="3">
    <source>
        <dbReference type="ARBA" id="ARBA00022670"/>
    </source>
</evidence>
<feature type="compositionally biased region" description="Polar residues" evidence="6">
    <location>
        <begin position="1055"/>
        <end position="1073"/>
    </location>
</feature>
<feature type="non-terminal residue" evidence="8">
    <location>
        <position position="1"/>
    </location>
</feature>